<name>A0A504YJA4_FASGI</name>
<keyword evidence="6" id="KW-0106">Calcium</keyword>
<evidence type="ECO:0000256" key="2">
    <source>
        <dbReference type="ARBA" id="ARBA00004922"/>
    </source>
</evidence>
<keyword evidence="12" id="KW-1185">Reference proteome</keyword>
<accession>A0A504YJA4</accession>
<keyword evidence="4" id="KW-0479">Metal-binding</keyword>
<sequence>MISWKLCHLMANKRLLIILGNLKSLAFRVTTHLMTIESILKAAKRAYQKCLRSSRLPKVQIFGRKNIYASLVSLILCGGIYSFWKDSGKPLNSLSNSTNEQTDPPKIIFNELPDNRMSRVIKDAMVHSWKAYRMYAWGMDVTNPIKLSGSEWMGAALTMIDSLDTLWIMGLTKEFDDARGWIAANLTFNKNNDHINLFETTIRVLGGLLSAYHLSEDDLFLQKANELGSLLLVAFHSSSSFPLPDLNFAHRTAHHSPQYREACLSEMAVQLEFNQLSILTNDVRFAASIY</sequence>
<dbReference type="OrthoDB" id="8118055at2759"/>
<dbReference type="Gene3D" id="1.50.10.10">
    <property type="match status" value="1"/>
</dbReference>
<dbReference type="InterPro" id="IPR036026">
    <property type="entry name" value="Seven-hairpin_glycosidases"/>
</dbReference>
<evidence type="ECO:0000256" key="3">
    <source>
        <dbReference type="ARBA" id="ARBA00007658"/>
    </source>
</evidence>
<evidence type="ECO:0000256" key="5">
    <source>
        <dbReference type="ARBA" id="ARBA00022801"/>
    </source>
</evidence>
<dbReference type="EMBL" id="SUNJ01009411">
    <property type="protein sequence ID" value="TPP60456.1"/>
    <property type="molecule type" value="Genomic_DNA"/>
</dbReference>
<gene>
    <name evidence="11" type="ORF">FGIG_00272</name>
</gene>
<reference evidence="11 12" key="1">
    <citation type="submission" date="2019-04" db="EMBL/GenBank/DDBJ databases">
        <title>Annotation for the trematode Fasciola gigantica.</title>
        <authorList>
            <person name="Choi Y.-J."/>
        </authorList>
    </citation>
    <scope>NUCLEOTIDE SEQUENCE [LARGE SCALE GENOMIC DNA]</scope>
    <source>
        <strain evidence="11">Uganda_cow_1</strain>
    </source>
</reference>
<dbReference type="PANTHER" id="PTHR11742">
    <property type="entry name" value="MANNOSYL-OLIGOSACCHARIDE ALPHA-1,2-MANNOSIDASE-RELATED"/>
    <property type="match status" value="1"/>
</dbReference>
<evidence type="ECO:0000313" key="12">
    <source>
        <dbReference type="Proteomes" id="UP000316759"/>
    </source>
</evidence>
<evidence type="ECO:0000256" key="10">
    <source>
        <dbReference type="RuleBase" id="RU361193"/>
    </source>
</evidence>
<dbReference type="GO" id="GO:0004571">
    <property type="term" value="F:mannosyl-oligosaccharide 1,2-alpha-mannosidase activity"/>
    <property type="evidence" value="ECO:0007669"/>
    <property type="project" value="UniProtKB-EC"/>
</dbReference>
<evidence type="ECO:0000256" key="9">
    <source>
        <dbReference type="ARBA" id="ARBA00048605"/>
    </source>
</evidence>
<evidence type="ECO:0000256" key="8">
    <source>
        <dbReference type="ARBA" id="ARBA00047669"/>
    </source>
</evidence>
<protein>
    <recommendedName>
        <fullName evidence="10">alpha-1,2-Mannosidase</fullName>
        <ecNumber evidence="10">3.2.1.-</ecNumber>
    </recommendedName>
</protein>
<dbReference type="SUPFAM" id="SSF48225">
    <property type="entry name" value="Seven-hairpin glycosidases"/>
    <property type="match status" value="1"/>
</dbReference>
<dbReference type="GO" id="GO:0005975">
    <property type="term" value="P:carbohydrate metabolic process"/>
    <property type="evidence" value="ECO:0007669"/>
    <property type="project" value="InterPro"/>
</dbReference>
<dbReference type="InterPro" id="IPR050749">
    <property type="entry name" value="Glycosyl_Hydrolase_47"/>
</dbReference>
<dbReference type="PANTHER" id="PTHR11742:SF55">
    <property type="entry name" value="ENDOPLASMIC RETICULUM MANNOSYL-OLIGOSACCHARIDE 1,2-ALPHA-MANNOSIDASE"/>
    <property type="match status" value="1"/>
</dbReference>
<evidence type="ECO:0000256" key="7">
    <source>
        <dbReference type="ARBA" id="ARBA00023157"/>
    </source>
</evidence>
<dbReference type="STRING" id="46835.A0A504YJA4"/>
<dbReference type="AlphaFoldDB" id="A0A504YJA4"/>
<dbReference type="Pfam" id="PF01532">
    <property type="entry name" value="Glyco_hydro_47"/>
    <property type="match status" value="1"/>
</dbReference>
<dbReference type="EC" id="3.2.1.-" evidence="10"/>
<evidence type="ECO:0000256" key="4">
    <source>
        <dbReference type="ARBA" id="ARBA00022723"/>
    </source>
</evidence>
<keyword evidence="10" id="KW-0326">Glycosidase</keyword>
<evidence type="ECO:0000256" key="6">
    <source>
        <dbReference type="ARBA" id="ARBA00022837"/>
    </source>
</evidence>
<evidence type="ECO:0000256" key="1">
    <source>
        <dbReference type="ARBA" id="ARBA00001913"/>
    </source>
</evidence>
<comment type="catalytic activity">
    <reaction evidence="9">
        <text>N(4)-(alpha-D-Man-(1-&gt;2)-alpha-D-Man-(1-&gt;2)-alpha-D-Man-(1-&gt;3)-[alpha-D-Man-(1-&gt;2)-alpha-D-Man-(1-&gt;3)-[alpha-D-Man-(1-&gt;2)-alpha-D-Man-(1-&gt;6)]-alpha-D-Man-(1-&gt;6)]-beta-D-Man-(1-&gt;4)-beta-D-GlcNAc-(1-&gt;4)-beta-D-GlcNAc)-L-asparaginyl-[protein] (N-glucan mannose isomer 9A1,2,3B1,2,3) + 4 H2O = N(4)-(alpha-D-Man-(1-&gt;3)-[alpha-D-Man-(1-&gt;3)-[alpha-D-Man-(1-&gt;6)]-alpha-D-Man-(1-&gt;6)]-beta-D-Man-(1-&gt;4)-beta-D-GlcNAc-(1-&gt;4)-beta-D-GlcNAc)-L-asparaginyl-[protein] (N-glucan mannose isomer 5A1,2) + 4 beta-D-mannose</text>
        <dbReference type="Rhea" id="RHEA:56008"/>
        <dbReference type="Rhea" id="RHEA-COMP:14356"/>
        <dbReference type="Rhea" id="RHEA-COMP:14367"/>
        <dbReference type="ChEBI" id="CHEBI:15377"/>
        <dbReference type="ChEBI" id="CHEBI:28563"/>
        <dbReference type="ChEBI" id="CHEBI:59087"/>
        <dbReference type="ChEBI" id="CHEBI:139493"/>
        <dbReference type="EC" id="3.2.1.113"/>
    </reaction>
</comment>
<dbReference type="GO" id="GO:0016020">
    <property type="term" value="C:membrane"/>
    <property type="evidence" value="ECO:0007669"/>
    <property type="project" value="InterPro"/>
</dbReference>
<comment type="caution">
    <text evidence="11">The sequence shown here is derived from an EMBL/GenBank/DDBJ whole genome shotgun (WGS) entry which is preliminary data.</text>
</comment>
<dbReference type="InterPro" id="IPR012341">
    <property type="entry name" value="6hp_glycosidase-like_sf"/>
</dbReference>
<proteinExistence type="inferred from homology"/>
<dbReference type="GO" id="GO:0005509">
    <property type="term" value="F:calcium ion binding"/>
    <property type="evidence" value="ECO:0007669"/>
    <property type="project" value="InterPro"/>
</dbReference>
<comment type="similarity">
    <text evidence="3 10">Belongs to the glycosyl hydrolase 47 family.</text>
</comment>
<organism evidence="11 12">
    <name type="scientific">Fasciola gigantica</name>
    <name type="common">Giant liver fluke</name>
    <dbReference type="NCBI Taxonomy" id="46835"/>
    <lineage>
        <taxon>Eukaryota</taxon>
        <taxon>Metazoa</taxon>
        <taxon>Spiralia</taxon>
        <taxon>Lophotrochozoa</taxon>
        <taxon>Platyhelminthes</taxon>
        <taxon>Trematoda</taxon>
        <taxon>Digenea</taxon>
        <taxon>Plagiorchiida</taxon>
        <taxon>Echinostomata</taxon>
        <taxon>Echinostomatoidea</taxon>
        <taxon>Fasciolidae</taxon>
        <taxon>Fasciola</taxon>
    </lineage>
</organism>
<keyword evidence="5 10" id="KW-0378">Hydrolase</keyword>
<comment type="cofactor">
    <cofactor evidence="1">
        <name>Ca(2+)</name>
        <dbReference type="ChEBI" id="CHEBI:29108"/>
    </cofactor>
</comment>
<dbReference type="InterPro" id="IPR001382">
    <property type="entry name" value="Glyco_hydro_47"/>
</dbReference>
<comment type="catalytic activity">
    <reaction evidence="8">
        <text>N(4)-(alpha-D-Man-(1-&gt;2)-alpha-D-Man-(1-&gt;2)-alpha-D-Man-(1-&gt;3)-[alpha-D-Man-(1-&gt;3)-[alpha-D-Man-(1-&gt;2)-alpha-D-Man-(1-&gt;6)]-alpha-D-Man-(1-&gt;6)]-beta-D-Man-(1-&gt;4)-beta-D-GlcNAc-(1-&gt;4)-beta-D-GlcNAc)-L-asparaginyl-[protein] (N-glucan mannose isomer 8A1,2,3B1,3) + 3 H2O = N(4)-(alpha-D-Man-(1-&gt;3)-[alpha-D-Man-(1-&gt;3)-[alpha-D-Man-(1-&gt;6)]-alpha-D-Man-(1-&gt;6)]-beta-D-Man-(1-&gt;4)-beta-D-GlcNAc-(1-&gt;4)-beta-D-GlcNAc)-L-asparaginyl-[protein] (N-glucan mannose isomer 5A1,2) + 3 beta-D-mannose</text>
        <dbReference type="Rhea" id="RHEA:56028"/>
        <dbReference type="Rhea" id="RHEA-COMP:14358"/>
        <dbReference type="Rhea" id="RHEA-COMP:14367"/>
        <dbReference type="ChEBI" id="CHEBI:15377"/>
        <dbReference type="ChEBI" id="CHEBI:28563"/>
        <dbReference type="ChEBI" id="CHEBI:59087"/>
        <dbReference type="ChEBI" id="CHEBI:60628"/>
        <dbReference type="EC" id="3.2.1.113"/>
    </reaction>
</comment>
<dbReference type="GO" id="GO:0005783">
    <property type="term" value="C:endoplasmic reticulum"/>
    <property type="evidence" value="ECO:0007669"/>
    <property type="project" value="TreeGrafter"/>
</dbReference>
<dbReference type="Proteomes" id="UP000316759">
    <property type="component" value="Unassembled WGS sequence"/>
</dbReference>
<dbReference type="PRINTS" id="PR00747">
    <property type="entry name" value="GLYHDRLASE47"/>
</dbReference>
<evidence type="ECO:0000313" key="11">
    <source>
        <dbReference type="EMBL" id="TPP60456.1"/>
    </source>
</evidence>
<keyword evidence="7" id="KW-1015">Disulfide bond</keyword>
<comment type="pathway">
    <text evidence="2">Protein modification; protein glycosylation.</text>
</comment>